<name>A0A0A2M5L7_9FLAO</name>
<feature type="domain" description="Beta galactosidase small chain/" evidence="11">
    <location>
        <begin position="757"/>
        <end position="1035"/>
    </location>
</feature>
<comment type="caution">
    <text evidence="12">The sequence shown here is derived from an EMBL/GenBank/DDBJ whole genome shotgun (WGS) entry which is preliminary data.</text>
</comment>
<reference evidence="12 13" key="1">
    <citation type="submission" date="2013-09" db="EMBL/GenBank/DDBJ databases">
        <authorList>
            <person name="Zeng Z."/>
            <person name="Chen C."/>
        </authorList>
    </citation>
    <scope>NUCLEOTIDE SEQUENCE [LARGE SCALE GENOMIC DNA]</scope>
    <source>
        <strain evidence="12 13">WB 3.3-2</strain>
    </source>
</reference>
<keyword evidence="13" id="KW-1185">Reference proteome</keyword>
<evidence type="ECO:0000313" key="12">
    <source>
        <dbReference type="EMBL" id="KGO87962.1"/>
    </source>
</evidence>
<dbReference type="InterPro" id="IPR008979">
    <property type="entry name" value="Galactose-bd-like_sf"/>
</dbReference>
<dbReference type="RefSeq" id="WP_020212402.1">
    <property type="nucleotide sequence ID" value="NZ_JRLX01000002.1"/>
</dbReference>
<dbReference type="EC" id="3.2.1.23" evidence="5"/>
<dbReference type="PANTHER" id="PTHR46323">
    <property type="entry name" value="BETA-GALACTOSIDASE"/>
    <property type="match status" value="1"/>
</dbReference>
<evidence type="ECO:0000256" key="10">
    <source>
        <dbReference type="SAM" id="SignalP"/>
    </source>
</evidence>
<dbReference type="SUPFAM" id="SSF49785">
    <property type="entry name" value="Galactose-binding domain-like"/>
    <property type="match status" value="1"/>
</dbReference>
<dbReference type="InterPro" id="IPR006101">
    <property type="entry name" value="Glyco_hydro_2"/>
</dbReference>
<dbReference type="SUPFAM" id="SSF74650">
    <property type="entry name" value="Galactose mutarotase-like"/>
    <property type="match status" value="1"/>
</dbReference>
<dbReference type="Gene3D" id="2.70.98.10">
    <property type="match status" value="1"/>
</dbReference>
<dbReference type="PRINTS" id="PR00132">
    <property type="entry name" value="GLHYDRLASE2"/>
</dbReference>
<dbReference type="Gene3D" id="3.20.20.80">
    <property type="entry name" value="Glycosidases"/>
    <property type="match status" value="1"/>
</dbReference>
<dbReference type="STRING" id="1121895.GCA_000378485_01268"/>
<evidence type="ECO:0000256" key="7">
    <source>
        <dbReference type="ARBA" id="ARBA00022837"/>
    </source>
</evidence>
<feature type="chain" id="PRO_5001991876" description="beta-galactosidase" evidence="10">
    <location>
        <begin position="19"/>
        <end position="1041"/>
    </location>
</feature>
<dbReference type="EMBL" id="JRLX01000002">
    <property type="protein sequence ID" value="KGO87962.1"/>
    <property type="molecule type" value="Genomic_DNA"/>
</dbReference>
<evidence type="ECO:0000313" key="13">
    <source>
        <dbReference type="Proteomes" id="UP000030152"/>
    </source>
</evidence>
<sequence length="1041" mass="117776">MKKTLSVAFLLGMQVLVAQQAKNEWENPSVFERNKEAGHTQFVIYKDAASAAAQKPESSPYYKSLNGAWKFNIVKTPAERPQDFYQVAYNDKNWKDIPVPSNWEMQGYDIPIYTNIIYPFPANPPFVDNNYNPVGTYRKTFTVPEDWGTKEVMLHFGSISGYARVFVNGKEAGMTKAAKTPAEFDITSLLKKGENLLAVQVFRWHDGSYLEDQDFWRLSGIERDVYLEAMPKLAVWDYFIKSDLDAAYKNGVFTAAVNLRQFKGNTIKKSNLTFTLLDPSGKEVFTATKPVTNTTVSVDFNTTINNVQKWSNETPNLYRYTIAWDGDNKNDAQVISGRTGFRKVEIKNAQLLVNGNAIMVNGVNIHEHHPVKGHVPDRETMRRDLELMKQNNINAIRMCHYPHDAYLYELCDEYGMYMVDEANIETHGMGAELQRAFDKTKHPAYLPEWAPAHLDRIKRMMEVDKNHPAIIIWSMGNECGNGPVFYDAYKWLKEHDNTRPVQFEQAGENEDTDIVCPMYPEIKHMHQYADDKTKKRPYIMCEYSHAMGNSNGNFQEYYDIMAKSPSMQGGFIWDWVDQGMDAKDANGNHYWAYGGDLGSKDLHNDENFCANGLISADRTLHPGLAEVKKVYQDIKFSLKGENQLTVKNLFFYTNLNQFNFKWELLKDGVKVKEGIFKGIADAQHIQTENVALDKLSPDAEYYLNVYAYTKAATAMIPANHEIAREQFKLGNGNYFATKADAKVKSKLKTKKSGNVLSFETDAVAGAFNLATGEIKSYTLKSDKKEVISNFPIPYFWRAPTDNDFGNDMPKKLGVWKDANKNPKVQSVTVGKQTAAGVPVDVKYVLSGADVPYTVNYLIQNDGSIKVTASIDKSGKDLPEMPRFGMRLELPGAYDNLSYYGRGPWENYSDRNTASFVGTYNDKVANQVTMQYIRPQENGYKTEVRWITLQSANGTGLKITGDQPLGFSALNVPTEGFDAGPKKSQTHINDIHPEDKVYVHVDLAQRGVGGDTSWGALPHAQYMLTAPKYTYTYTLSLVPQTK</sequence>
<dbReference type="Pfam" id="PF02837">
    <property type="entry name" value="Glyco_hydro_2_N"/>
    <property type="match status" value="1"/>
</dbReference>
<dbReference type="InterPro" id="IPR011013">
    <property type="entry name" value="Gal_mutarotase_sf_dom"/>
</dbReference>
<dbReference type="Pfam" id="PF00703">
    <property type="entry name" value="Glyco_hydro_2"/>
    <property type="match status" value="1"/>
</dbReference>
<comment type="catalytic activity">
    <reaction evidence="1">
        <text>Hydrolysis of terminal non-reducing beta-D-galactose residues in beta-D-galactosides.</text>
        <dbReference type="EC" id="3.2.1.23"/>
    </reaction>
</comment>
<dbReference type="InterPro" id="IPR032312">
    <property type="entry name" value="LacZ_4"/>
</dbReference>
<protein>
    <recommendedName>
        <fullName evidence="5">beta-galactosidase</fullName>
        <ecNumber evidence="5">3.2.1.23</ecNumber>
    </recommendedName>
    <alternativeName>
        <fullName evidence="9">Lactase</fullName>
    </alternativeName>
</protein>
<evidence type="ECO:0000256" key="8">
    <source>
        <dbReference type="ARBA" id="ARBA00023295"/>
    </source>
</evidence>
<dbReference type="GO" id="GO:0009341">
    <property type="term" value="C:beta-galactosidase complex"/>
    <property type="evidence" value="ECO:0007669"/>
    <property type="project" value="InterPro"/>
</dbReference>
<proteinExistence type="inferred from homology"/>
<comment type="subunit">
    <text evidence="4">Monomer.</text>
</comment>
<evidence type="ECO:0000256" key="3">
    <source>
        <dbReference type="ARBA" id="ARBA00007401"/>
    </source>
</evidence>
<dbReference type="Gene3D" id="2.60.40.10">
    <property type="entry name" value="Immunoglobulins"/>
    <property type="match status" value="2"/>
</dbReference>
<dbReference type="Pfam" id="PF02836">
    <property type="entry name" value="Glyco_hydro_2_C"/>
    <property type="match status" value="1"/>
</dbReference>
<dbReference type="Pfam" id="PF02929">
    <property type="entry name" value="Bgal_small_N"/>
    <property type="match status" value="1"/>
</dbReference>
<dbReference type="AlphaFoldDB" id="A0A0A2M5L7"/>
<evidence type="ECO:0000256" key="5">
    <source>
        <dbReference type="ARBA" id="ARBA00012756"/>
    </source>
</evidence>
<evidence type="ECO:0000256" key="9">
    <source>
        <dbReference type="ARBA" id="ARBA00032230"/>
    </source>
</evidence>
<dbReference type="GO" id="GO:0005990">
    <property type="term" value="P:lactose catabolic process"/>
    <property type="evidence" value="ECO:0007669"/>
    <property type="project" value="TreeGrafter"/>
</dbReference>
<keyword evidence="10" id="KW-0732">Signal</keyword>
<dbReference type="InterPro" id="IPR006102">
    <property type="entry name" value="Ig-like_GH2"/>
</dbReference>
<dbReference type="InterPro" id="IPR013783">
    <property type="entry name" value="Ig-like_fold"/>
</dbReference>
<dbReference type="PANTHER" id="PTHR46323:SF2">
    <property type="entry name" value="BETA-GALACTOSIDASE"/>
    <property type="match status" value="1"/>
</dbReference>
<organism evidence="12 13">
    <name type="scientific">Flavobacterium rivuli WB 3.3-2 = DSM 21788</name>
    <dbReference type="NCBI Taxonomy" id="1121895"/>
    <lineage>
        <taxon>Bacteria</taxon>
        <taxon>Pseudomonadati</taxon>
        <taxon>Bacteroidota</taxon>
        <taxon>Flavobacteriia</taxon>
        <taxon>Flavobacteriales</taxon>
        <taxon>Flavobacteriaceae</taxon>
        <taxon>Flavobacterium</taxon>
    </lineage>
</organism>
<dbReference type="Pfam" id="PF16353">
    <property type="entry name" value="LacZ_4"/>
    <property type="match status" value="1"/>
</dbReference>
<dbReference type="InterPro" id="IPR017853">
    <property type="entry name" value="GH"/>
</dbReference>
<evidence type="ECO:0000256" key="6">
    <source>
        <dbReference type="ARBA" id="ARBA00022801"/>
    </source>
</evidence>
<dbReference type="eggNOG" id="COG3250">
    <property type="taxonomic scope" value="Bacteria"/>
</dbReference>
<dbReference type="Gene3D" id="2.60.120.260">
    <property type="entry name" value="Galactose-binding domain-like"/>
    <property type="match status" value="1"/>
</dbReference>
<keyword evidence="6" id="KW-0378">Hydrolase</keyword>
<evidence type="ECO:0000256" key="2">
    <source>
        <dbReference type="ARBA" id="ARBA00001913"/>
    </source>
</evidence>
<keyword evidence="7" id="KW-0106">Calcium</keyword>
<dbReference type="SMART" id="SM01038">
    <property type="entry name" value="Bgal_small_N"/>
    <property type="match status" value="1"/>
</dbReference>
<dbReference type="GO" id="GO:0030246">
    <property type="term" value="F:carbohydrate binding"/>
    <property type="evidence" value="ECO:0007669"/>
    <property type="project" value="InterPro"/>
</dbReference>
<feature type="signal peptide" evidence="10">
    <location>
        <begin position="1"/>
        <end position="18"/>
    </location>
</feature>
<dbReference type="OrthoDB" id="9801077at2"/>
<evidence type="ECO:0000259" key="11">
    <source>
        <dbReference type="SMART" id="SM01038"/>
    </source>
</evidence>
<accession>A0A0A2M5L7</accession>
<dbReference type="InterPro" id="IPR050347">
    <property type="entry name" value="Bact_Beta-galactosidase"/>
</dbReference>
<dbReference type="InterPro" id="IPR036156">
    <property type="entry name" value="Beta-gal/glucu_dom_sf"/>
</dbReference>
<keyword evidence="8" id="KW-0326">Glycosidase</keyword>
<dbReference type="GO" id="GO:0004565">
    <property type="term" value="F:beta-galactosidase activity"/>
    <property type="evidence" value="ECO:0007669"/>
    <property type="project" value="UniProtKB-EC"/>
</dbReference>
<comment type="cofactor">
    <cofactor evidence="2">
        <name>Ca(2+)</name>
        <dbReference type="ChEBI" id="CHEBI:29108"/>
    </cofactor>
</comment>
<dbReference type="SUPFAM" id="SSF51445">
    <property type="entry name" value="(Trans)glycosidases"/>
    <property type="match status" value="1"/>
</dbReference>
<dbReference type="InterPro" id="IPR014718">
    <property type="entry name" value="GH-type_carb-bd"/>
</dbReference>
<comment type="similarity">
    <text evidence="3">Belongs to the glycosyl hydrolase 2 family.</text>
</comment>
<evidence type="ECO:0000256" key="1">
    <source>
        <dbReference type="ARBA" id="ARBA00001412"/>
    </source>
</evidence>
<dbReference type="InterPro" id="IPR006104">
    <property type="entry name" value="Glyco_hydro_2_N"/>
</dbReference>
<gene>
    <name evidence="12" type="ORF">Q765_02495</name>
</gene>
<evidence type="ECO:0000256" key="4">
    <source>
        <dbReference type="ARBA" id="ARBA00011245"/>
    </source>
</evidence>
<dbReference type="InterPro" id="IPR023232">
    <property type="entry name" value="Glyco_hydro_2_AS"/>
</dbReference>
<dbReference type="InterPro" id="IPR004199">
    <property type="entry name" value="B-gal_small/dom_5"/>
</dbReference>
<dbReference type="InterPro" id="IPR006103">
    <property type="entry name" value="Glyco_hydro_2_cat"/>
</dbReference>
<dbReference type="SUPFAM" id="SSF49303">
    <property type="entry name" value="beta-Galactosidase/glucuronidase domain"/>
    <property type="match status" value="2"/>
</dbReference>
<dbReference type="PROSITE" id="PS00608">
    <property type="entry name" value="GLYCOSYL_HYDROL_F2_2"/>
    <property type="match status" value="1"/>
</dbReference>
<dbReference type="Proteomes" id="UP000030152">
    <property type="component" value="Unassembled WGS sequence"/>
</dbReference>